<evidence type="ECO:0000313" key="11">
    <source>
        <dbReference type="EMBL" id="MFC4130515.1"/>
    </source>
</evidence>
<evidence type="ECO:0000256" key="6">
    <source>
        <dbReference type="ARBA" id="ARBA00023303"/>
    </source>
</evidence>
<comment type="subcellular location">
    <subcellularLocation>
        <location evidence="1 10">Cell membrane</location>
        <topology evidence="1 10">Multi-pass membrane protein</topology>
    </subcellularLocation>
</comment>
<comment type="function">
    <text evidence="9 10">Fluoride-specific ion channel. Important for reducing fluoride concentration in the cell, thus reducing its toxicity.</text>
</comment>
<keyword evidence="5 10" id="KW-0472">Membrane</keyword>
<dbReference type="RefSeq" id="WP_253757748.1">
    <property type="nucleotide sequence ID" value="NZ_JAMZDZ010000001.1"/>
</dbReference>
<evidence type="ECO:0000256" key="7">
    <source>
        <dbReference type="ARBA" id="ARBA00035120"/>
    </source>
</evidence>
<evidence type="ECO:0000256" key="4">
    <source>
        <dbReference type="ARBA" id="ARBA00022989"/>
    </source>
</evidence>
<keyword evidence="3 10" id="KW-0812">Transmembrane</keyword>
<keyword evidence="10" id="KW-0479">Metal-binding</keyword>
<dbReference type="NCBIfam" id="TIGR00494">
    <property type="entry name" value="crcB"/>
    <property type="match status" value="1"/>
</dbReference>
<evidence type="ECO:0000256" key="8">
    <source>
        <dbReference type="ARBA" id="ARBA00035585"/>
    </source>
</evidence>
<organism evidence="11 12">
    <name type="scientific">Hamadaea flava</name>
    <dbReference type="NCBI Taxonomy" id="1742688"/>
    <lineage>
        <taxon>Bacteria</taxon>
        <taxon>Bacillati</taxon>
        <taxon>Actinomycetota</taxon>
        <taxon>Actinomycetes</taxon>
        <taxon>Micromonosporales</taxon>
        <taxon>Micromonosporaceae</taxon>
        <taxon>Hamadaea</taxon>
    </lineage>
</organism>
<evidence type="ECO:0000256" key="1">
    <source>
        <dbReference type="ARBA" id="ARBA00004651"/>
    </source>
</evidence>
<comment type="caution">
    <text evidence="11">The sequence shown here is derived from an EMBL/GenBank/DDBJ whole genome shotgun (WGS) entry which is preliminary data.</text>
</comment>
<dbReference type="PANTHER" id="PTHR28259:SF1">
    <property type="entry name" value="FLUORIDE EXPORT PROTEIN 1-RELATED"/>
    <property type="match status" value="1"/>
</dbReference>
<evidence type="ECO:0000256" key="2">
    <source>
        <dbReference type="ARBA" id="ARBA00022475"/>
    </source>
</evidence>
<feature type="transmembrane region" description="Helical" evidence="10">
    <location>
        <begin position="32"/>
        <end position="50"/>
    </location>
</feature>
<evidence type="ECO:0000256" key="10">
    <source>
        <dbReference type="HAMAP-Rule" id="MF_00454"/>
    </source>
</evidence>
<evidence type="ECO:0000256" key="5">
    <source>
        <dbReference type="ARBA" id="ARBA00023136"/>
    </source>
</evidence>
<reference evidence="12" key="1">
    <citation type="journal article" date="2019" name="Int. J. Syst. Evol. Microbiol.">
        <title>The Global Catalogue of Microorganisms (GCM) 10K type strain sequencing project: providing services to taxonomists for standard genome sequencing and annotation.</title>
        <authorList>
            <consortium name="The Broad Institute Genomics Platform"/>
            <consortium name="The Broad Institute Genome Sequencing Center for Infectious Disease"/>
            <person name="Wu L."/>
            <person name="Ma J."/>
        </authorList>
    </citation>
    <scope>NUCLEOTIDE SEQUENCE [LARGE SCALE GENOMIC DNA]</scope>
    <source>
        <strain evidence="12">CGMCC 4.7289</strain>
    </source>
</reference>
<feature type="binding site" evidence="10">
    <location>
        <position position="67"/>
    </location>
    <ligand>
        <name>Na(+)</name>
        <dbReference type="ChEBI" id="CHEBI:29101"/>
        <note>structural</note>
    </ligand>
</feature>
<evidence type="ECO:0000256" key="9">
    <source>
        <dbReference type="ARBA" id="ARBA00049940"/>
    </source>
</evidence>
<keyword evidence="12" id="KW-1185">Reference proteome</keyword>
<comment type="catalytic activity">
    <reaction evidence="8">
        <text>fluoride(in) = fluoride(out)</text>
        <dbReference type="Rhea" id="RHEA:76159"/>
        <dbReference type="ChEBI" id="CHEBI:17051"/>
    </reaction>
    <physiologicalReaction direction="left-to-right" evidence="8">
        <dbReference type="Rhea" id="RHEA:76160"/>
    </physiologicalReaction>
</comment>
<accession>A0ABV8LHW4</accession>
<evidence type="ECO:0000256" key="3">
    <source>
        <dbReference type="ARBA" id="ARBA00022692"/>
    </source>
</evidence>
<dbReference type="PANTHER" id="PTHR28259">
    <property type="entry name" value="FLUORIDE EXPORT PROTEIN 1-RELATED"/>
    <property type="match status" value="1"/>
</dbReference>
<dbReference type="HAMAP" id="MF_00454">
    <property type="entry name" value="FluC"/>
    <property type="match status" value="1"/>
</dbReference>
<protein>
    <recommendedName>
        <fullName evidence="10">Fluoride-specific ion channel FluC</fullName>
    </recommendedName>
</protein>
<keyword evidence="10" id="KW-0406">Ion transport</keyword>
<comment type="similarity">
    <text evidence="7 10">Belongs to the fluoride channel Fluc/FEX (TC 1.A.43) family.</text>
</comment>
<keyword evidence="10" id="KW-0813">Transport</keyword>
<dbReference type="InterPro" id="IPR003691">
    <property type="entry name" value="FluC"/>
</dbReference>
<dbReference type="Proteomes" id="UP001595816">
    <property type="component" value="Unassembled WGS sequence"/>
</dbReference>
<keyword evidence="2 10" id="KW-1003">Cell membrane</keyword>
<keyword evidence="6 10" id="KW-0407">Ion channel</keyword>
<dbReference type="EMBL" id="JBHSAY010000005">
    <property type="protein sequence ID" value="MFC4130515.1"/>
    <property type="molecule type" value="Genomic_DNA"/>
</dbReference>
<comment type="activity regulation">
    <text evidence="10">Na(+) is not transported, but it plays an essential structural role and its presence is essential for fluoride channel function.</text>
</comment>
<feature type="binding site" evidence="10">
    <location>
        <position position="70"/>
    </location>
    <ligand>
        <name>Na(+)</name>
        <dbReference type="ChEBI" id="CHEBI:29101"/>
        <note>structural</note>
    </ligand>
</feature>
<gene>
    <name evidence="10 11" type="primary">crcB</name>
    <name evidence="10" type="synonym">fluC</name>
    <name evidence="11" type="ORF">ACFOZ4_07855</name>
</gene>
<evidence type="ECO:0000313" key="12">
    <source>
        <dbReference type="Proteomes" id="UP001595816"/>
    </source>
</evidence>
<name>A0ABV8LHW4_9ACTN</name>
<sequence length="114" mass="12023">MTVLLVALGAAFGAPSRYLLDRFVQARHDSVFPWGTFAVNVIGSFLLGSFAGLSTQYFALLGTGFCGALTTYSTFGYETVRLARTGSSLYALLNVILSIIAGLLAGWAGLALFS</sequence>
<dbReference type="Pfam" id="PF02537">
    <property type="entry name" value="CRCB"/>
    <property type="match status" value="1"/>
</dbReference>
<keyword evidence="4 10" id="KW-1133">Transmembrane helix</keyword>
<proteinExistence type="inferred from homology"/>
<keyword evidence="10" id="KW-0915">Sodium</keyword>
<feature type="transmembrane region" description="Helical" evidence="10">
    <location>
        <begin position="89"/>
        <end position="113"/>
    </location>
</feature>
<feature type="transmembrane region" description="Helical" evidence="10">
    <location>
        <begin position="57"/>
        <end position="77"/>
    </location>
</feature>